<feature type="compositionally biased region" description="Polar residues" evidence="1">
    <location>
        <begin position="90"/>
        <end position="100"/>
    </location>
</feature>
<keyword evidence="3" id="KW-1185">Reference proteome</keyword>
<accession>A0A8H5AWJ0</accession>
<feature type="region of interest" description="Disordered" evidence="1">
    <location>
        <begin position="82"/>
        <end position="114"/>
    </location>
</feature>
<sequence length="317" mass="35248">MSEITVPPSYNRRRPGLLETQESVVAANQGAPEESLSGITHQSQNLPHIVEPEDVVLTWNDGHEILGHSAAVEAHLTAQLRPTSHHHPEATSSVQNSGIQSHAELPPDYTQAQRPNKNVKYSFSPIGPNAMMLLPPPDAQDTRPQYYVAVSLNCFMPLSHITTVYRGANEYSPRVCEFEMGIISVANSRLQMATGAPVAIDSLLTKIQGPRQNARWNWKPQSVKISNLIWDCTLVPFTCKVRLVHQATPQLVAQFTSHIRPINAYYGKTPPSVSELEVLPAGQPFFDDILISLLIIERKRLTPKTKSESHLKALFNY</sequence>
<dbReference type="OrthoDB" id="3174721at2759"/>
<evidence type="ECO:0000256" key="1">
    <source>
        <dbReference type="SAM" id="MobiDB-lite"/>
    </source>
</evidence>
<reference evidence="2 3" key="1">
    <citation type="journal article" date="2020" name="ISME J.">
        <title>Uncovering the hidden diversity of litter-decomposition mechanisms in mushroom-forming fungi.</title>
        <authorList>
            <person name="Floudas D."/>
            <person name="Bentzer J."/>
            <person name="Ahren D."/>
            <person name="Johansson T."/>
            <person name="Persson P."/>
            <person name="Tunlid A."/>
        </authorList>
    </citation>
    <scope>NUCLEOTIDE SEQUENCE [LARGE SCALE GENOMIC DNA]</scope>
    <source>
        <strain evidence="2 3">CBS 101986</strain>
    </source>
</reference>
<organism evidence="2 3">
    <name type="scientific">Psilocybe cf. subviscida</name>
    <dbReference type="NCBI Taxonomy" id="2480587"/>
    <lineage>
        <taxon>Eukaryota</taxon>
        <taxon>Fungi</taxon>
        <taxon>Dikarya</taxon>
        <taxon>Basidiomycota</taxon>
        <taxon>Agaricomycotina</taxon>
        <taxon>Agaricomycetes</taxon>
        <taxon>Agaricomycetidae</taxon>
        <taxon>Agaricales</taxon>
        <taxon>Agaricineae</taxon>
        <taxon>Strophariaceae</taxon>
        <taxon>Psilocybe</taxon>
    </lineage>
</organism>
<dbReference type="AlphaFoldDB" id="A0A8H5AWJ0"/>
<dbReference type="Proteomes" id="UP000567179">
    <property type="component" value="Unassembled WGS sequence"/>
</dbReference>
<dbReference type="EMBL" id="JAACJJ010000056">
    <property type="protein sequence ID" value="KAF5312016.1"/>
    <property type="molecule type" value="Genomic_DNA"/>
</dbReference>
<evidence type="ECO:0000313" key="2">
    <source>
        <dbReference type="EMBL" id="KAF5312016.1"/>
    </source>
</evidence>
<comment type="caution">
    <text evidence="2">The sequence shown here is derived from an EMBL/GenBank/DDBJ whole genome shotgun (WGS) entry which is preliminary data.</text>
</comment>
<proteinExistence type="predicted"/>
<gene>
    <name evidence="2" type="ORF">D9619_003840</name>
</gene>
<name>A0A8H5AWJ0_9AGAR</name>
<protein>
    <submittedName>
        <fullName evidence="2">Uncharacterized protein</fullName>
    </submittedName>
</protein>
<evidence type="ECO:0000313" key="3">
    <source>
        <dbReference type="Proteomes" id="UP000567179"/>
    </source>
</evidence>